<feature type="non-terminal residue" evidence="1">
    <location>
        <position position="1"/>
    </location>
</feature>
<organism evidence="1 2">
    <name type="scientific">Characodon lateralis</name>
    <dbReference type="NCBI Taxonomy" id="208331"/>
    <lineage>
        <taxon>Eukaryota</taxon>
        <taxon>Metazoa</taxon>
        <taxon>Chordata</taxon>
        <taxon>Craniata</taxon>
        <taxon>Vertebrata</taxon>
        <taxon>Euteleostomi</taxon>
        <taxon>Actinopterygii</taxon>
        <taxon>Neopterygii</taxon>
        <taxon>Teleostei</taxon>
        <taxon>Neoteleostei</taxon>
        <taxon>Acanthomorphata</taxon>
        <taxon>Ovalentaria</taxon>
        <taxon>Atherinomorphae</taxon>
        <taxon>Cyprinodontiformes</taxon>
        <taxon>Goodeidae</taxon>
        <taxon>Characodon</taxon>
    </lineage>
</organism>
<dbReference type="EMBL" id="JAHUTJ010012722">
    <property type="protein sequence ID" value="MED6269161.1"/>
    <property type="molecule type" value="Genomic_DNA"/>
</dbReference>
<proteinExistence type="predicted"/>
<comment type="caution">
    <text evidence="1">The sequence shown here is derived from an EMBL/GenBank/DDBJ whole genome shotgun (WGS) entry which is preliminary data.</text>
</comment>
<accession>A0ABU7D471</accession>
<gene>
    <name evidence="1" type="ORF">CHARACLAT_030326</name>
</gene>
<keyword evidence="2" id="KW-1185">Reference proteome</keyword>
<evidence type="ECO:0000313" key="2">
    <source>
        <dbReference type="Proteomes" id="UP001352852"/>
    </source>
</evidence>
<name>A0ABU7D471_9TELE</name>
<reference evidence="1 2" key="1">
    <citation type="submission" date="2021-06" db="EMBL/GenBank/DDBJ databases">
        <authorList>
            <person name="Palmer J.M."/>
        </authorList>
    </citation>
    <scope>NUCLEOTIDE SEQUENCE [LARGE SCALE GENOMIC DNA]</scope>
    <source>
        <strain evidence="1 2">CL_MEX2019</strain>
        <tissue evidence="1">Muscle</tissue>
    </source>
</reference>
<evidence type="ECO:0000313" key="1">
    <source>
        <dbReference type="EMBL" id="MED6269161.1"/>
    </source>
</evidence>
<sequence length="132" mass="15016">QVCSSYVVFSQGSRMKTTCQCLFGESGMSSDSFLKELRQFQALCLNFHIFAEYAQLKGILCLSQGFFKEVQYYLLVSFRTSRRLSLPILQHDKERGASGSSNIFMSLHDITGSPFVVWILSRSFHDLKVLVP</sequence>
<dbReference type="Proteomes" id="UP001352852">
    <property type="component" value="Unassembled WGS sequence"/>
</dbReference>
<protein>
    <submittedName>
        <fullName evidence="1">Uncharacterized protein</fullName>
    </submittedName>
</protein>